<keyword evidence="8" id="KW-0067">ATP-binding</keyword>
<keyword evidence="7" id="KW-0418">Kinase</keyword>
<organism evidence="10 11">
    <name type="scientific">Ilex paraguariensis</name>
    <name type="common">yerba mate</name>
    <dbReference type="NCBI Taxonomy" id="185542"/>
    <lineage>
        <taxon>Eukaryota</taxon>
        <taxon>Viridiplantae</taxon>
        <taxon>Streptophyta</taxon>
        <taxon>Embryophyta</taxon>
        <taxon>Tracheophyta</taxon>
        <taxon>Spermatophyta</taxon>
        <taxon>Magnoliopsida</taxon>
        <taxon>eudicotyledons</taxon>
        <taxon>Gunneridae</taxon>
        <taxon>Pentapetalae</taxon>
        <taxon>asterids</taxon>
        <taxon>campanulids</taxon>
        <taxon>Aquifoliales</taxon>
        <taxon>Aquifoliaceae</taxon>
        <taxon>Ilex</taxon>
    </lineage>
</organism>
<dbReference type="Proteomes" id="UP001642360">
    <property type="component" value="Unassembled WGS sequence"/>
</dbReference>
<dbReference type="GO" id="GO:0009245">
    <property type="term" value="P:lipid A biosynthetic process"/>
    <property type="evidence" value="ECO:0007669"/>
    <property type="project" value="UniProtKB-KW"/>
</dbReference>
<evidence type="ECO:0000313" key="10">
    <source>
        <dbReference type="EMBL" id="CAK9139663.1"/>
    </source>
</evidence>
<accession>A0ABC8RAH8</accession>
<dbReference type="GO" id="GO:0005524">
    <property type="term" value="F:ATP binding"/>
    <property type="evidence" value="ECO:0007669"/>
    <property type="project" value="UniProtKB-KW"/>
</dbReference>
<dbReference type="EC" id="2.7.1.130" evidence="2"/>
<evidence type="ECO:0000256" key="2">
    <source>
        <dbReference type="ARBA" id="ARBA00012071"/>
    </source>
</evidence>
<dbReference type="PANTHER" id="PTHR42724">
    <property type="entry name" value="TETRAACYLDISACCHARIDE 4'-KINASE"/>
    <property type="match status" value="1"/>
</dbReference>
<protein>
    <recommendedName>
        <fullName evidence="2">tetraacyldisaccharide 4'-kinase</fullName>
        <ecNumber evidence="2">2.7.1.130</ecNumber>
    </recommendedName>
</protein>
<keyword evidence="5" id="KW-0808">Transferase</keyword>
<evidence type="ECO:0000256" key="4">
    <source>
        <dbReference type="ARBA" id="ARBA00022556"/>
    </source>
</evidence>
<evidence type="ECO:0000256" key="8">
    <source>
        <dbReference type="ARBA" id="ARBA00022840"/>
    </source>
</evidence>
<dbReference type="GO" id="GO:0009029">
    <property type="term" value="F:lipid-A 4'-kinase activity"/>
    <property type="evidence" value="ECO:0007669"/>
    <property type="project" value="UniProtKB-EC"/>
</dbReference>
<name>A0ABC8RAH8_9AQUA</name>
<dbReference type="AlphaFoldDB" id="A0ABC8RAH8"/>
<evidence type="ECO:0000256" key="3">
    <source>
        <dbReference type="ARBA" id="ARBA00022516"/>
    </source>
</evidence>
<comment type="pathway">
    <text evidence="1">Glycolipid biosynthesis; lipid IV(A) biosynthesis; lipid IV(A) from (3R)-3-hydroxytetradecanoyl-[acyl-carrier-protein] and UDP-N-acetyl-alpha-D-glucosamine: step 6/6.</text>
</comment>
<dbReference type="GO" id="GO:0016020">
    <property type="term" value="C:membrane"/>
    <property type="evidence" value="ECO:0007669"/>
    <property type="project" value="GOC"/>
</dbReference>
<dbReference type="InterPro" id="IPR003758">
    <property type="entry name" value="LpxK"/>
</dbReference>
<sequence length="100" mass="11723">MKPLHVDRIDFSDHHIFQTADIDMIRTRLQKLQAEFASKPIVVVTEKDYDREPEVLKHLNPYEILVLCSHLQILPHKGCTEDSFKEVLRLPFEVKLSSIK</sequence>
<evidence type="ECO:0000313" key="11">
    <source>
        <dbReference type="Proteomes" id="UP001642360"/>
    </source>
</evidence>
<proteinExistence type="predicted"/>
<gene>
    <name evidence="10" type="ORF">ILEXP_LOCUS7059</name>
</gene>
<reference evidence="10 11" key="1">
    <citation type="submission" date="2024-02" db="EMBL/GenBank/DDBJ databases">
        <authorList>
            <person name="Vignale AGUSTIN F."/>
            <person name="Sosa J E."/>
            <person name="Modenutti C."/>
        </authorList>
    </citation>
    <scope>NUCLEOTIDE SEQUENCE [LARGE SCALE GENOMIC DNA]</scope>
</reference>
<evidence type="ECO:0000256" key="6">
    <source>
        <dbReference type="ARBA" id="ARBA00022741"/>
    </source>
</evidence>
<comment type="caution">
    <text evidence="10">The sequence shown here is derived from an EMBL/GenBank/DDBJ whole genome shotgun (WGS) entry which is preliminary data.</text>
</comment>
<keyword evidence="11" id="KW-1185">Reference proteome</keyword>
<dbReference type="EMBL" id="CAUOFW020000978">
    <property type="protein sequence ID" value="CAK9139663.1"/>
    <property type="molecule type" value="Genomic_DNA"/>
</dbReference>
<keyword evidence="4" id="KW-0441">Lipid A biosynthesis</keyword>
<evidence type="ECO:0000256" key="7">
    <source>
        <dbReference type="ARBA" id="ARBA00022777"/>
    </source>
</evidence>
<evidence type="ECO:0000256" key="5">
    <source>
        <dbReference type="ARBA" id="ARBA00022679"/>
    </source>
</evidence>
<keyword evidence="9" id="KW-0443">Lipid metabolism</keyword>
<dbReference type="PANTHER" id="PTHR42724:SF1">
    <property type="entry name" value="TETRAACYLDISACCHARIDE 4'-KINASE, MITOCHONDRIAL-RELATED"/>
    <property type="match status" value="1"/>
</dbReference>
<evidence type="ECO:0000256" key="9">
    <source>
        <dbReference type="ARBA" id="ARBA00023098"/>
    </source>
</evidence>
<evidence type="ECO:0000256" key="1">
    <source>
        <dbReference type="ARBA" id="ARBA00004870"/>
    </source>
</evidence>
<keyword evidence="6" id="KW-0547">Nucleotide-binding</keyword>
<keyword evidence="3" id="KW-0444">Lipid biosynthesis</keyword>